<keyword evidence="3 9" id="KW-0808">Transferase</keyword>
<comment type="subcellular location">
    <subcellularLocation>
        <location evidence="1 9">Golgi apparatus membrane</location>
        <topology evidence="1 9">Single-pass type II membrane protein</topology>
    </subcellularLocation>
</comment>
<evidence type="ECO:0000313" key="10">
    <source>
        <dbReference type="EMBL" id="KAF0309411.1"/>
    </source>
</evidence>
<keyword evidence="5" id="KW-1133">Transmembrane helix</keyword>
<evidence type="ECO:0000256" key="1">
    <source>
        <dbReference type="ARBA" id="ARBA00004323"/>
    </source>
</evidence>
<dbReference type="Proteomes" id="UP000440578">
    <property type="component" value="Unassembled WGS sequence"/>
</dbReference>
<gene>
    <name evidence="10" type="ORF">FJT64_019480</name>
</gene>
<evidence type="ECO:0000256" key="5">
    <source>
        <dbReference type="ARBA" id="ARBA00022989"/>
    </source>
</evidence>
<dbReference type="GO" id="GO:0008146">
    <property type="term" value="F:sulfotransferase activity"/>
    <property type="evidence" value="ECO:0007669"/>
    <property type="project" value="InterPro"/>
</dbReference>
<dbReference type="PANTHER" id="PTHR12137:SF54">
    <property type="entry name" value="CARBOHYDRATE SULFOTRANSFERASE"/>
    <property type="match status" value="1"/>
</dbReference>
<organism evidence="10 11">
    <name type="scientific">Amphibalanus amphitrite</name>
    <name type="common">Striped barnacle</name>
    <name type="synonym">Balanus amphitrite</name>
    <dbReference type="NCBI Taxonomy" id="1232801"/>
    <lineage>
        <taxon>Eukaryota</taxon>
        <taxon>Metazoa</taxon>
        <taxon>Ecdysozoa</taxon>
        <taxon>Arthropoda</taxon>
        <taxon>Crustacea</taxon>
        <taxon>Multicrustacea</taxon>
        <taxon>Cirripedia</taxon>
        <taxon>Thoracica</taxon>
        <taxon>Thoracicalcarea</taxon>
        <taxon>Balanomorpha</taxon>
        <taxon>Balanoidea</taxon>
        <taxon>Balanidae</taxon>
        <taxon>Amphibalaninae</taxon>
        <taxon>Amphibalanus</taxon>
    </lineage>
</organism>
<dbReference type="AlphaFoldDB" id="A0A6A4X4U4"/>
<sequence>MFGILTGTLPNTSLEAIDHEKAHMYYVHRTLSQLSEPEIRRRLETYTSFMFVRHPLERMVSGRPPSPRTPGSCCGPPTSPRCKFPEGYRSATPGVTESLVSTVPSDGLRGVLRHYLQDLFLFGYRPQEVFQNTTARAVVQTMYEELLAEAQHDGYNFDWNLVALEE</sequence>
<evidence type="ECO:0000313" key="11">
    <source>
        <dbReference type="Proteomes" id="UP000440578"/>
    </source>
</evidence>
<dbReference type="EMBL" id="VIIS01000405">
    <property type="protein sequence ID" value="KAF0309411.1"/>
    <property type="molecule type" value="Genomic_DNA"/>
</dbReference>
<keyword evidence="8 9" id="KW-0325">Glycoprotein</keyword>
<dbReference type="Pfam" id="PF03567">
    <property type="entry name" value="Sulfotransfer_2"/>
    <property type="match status" value="1"/>
</dbReference>
<keyword evidence="7" id="KW-0472">Membrane</keyword>
<keyword evidence="9" id="KW-0119">Carbohydrate metabolism</keyword>
<name>A0A6A4X4U4_AMPAM</name>
<dbReference type="GO" id="GO:0000139">
    <property type="term" value="C:Golgi membrane"/>
    <property type="evidence" value="ECO:0007669"/>
    <property type="project" value="UniProtKB-SubCell"/>
</dbReference>
<evidence type="ECO:0000256" key="6">
    <source>
        <dbReference type="ARBA" id="ARBA00023034"/>
    </source>
</evidence>
<evidence type="ECO:0000256" key="8">
    <source>
        <dbReference type="ARBA" id="ARBA00023180"/>
    </source>
</evidence>
<keyword evidence="6 9" id="KW-0333">Golgi apparatus</keyword>
<evidence type="ECO:0000256" key="7">
    <source>
        <dbReference type="ARBA" id="ARBA00023136"/>
    </source>
</evidence>
<dbReference type="InterPro" id="IPR018011">
    <property type="entry name" value="Carb_sulfotrans_8-10"/>
</dbReference>
<evidence type="ECO:0000256" key="2">
    <source>
        <dbReference type="ARBA" id="ARBA00006339"/>
    </source>
</evidence>
<dbReference type="EC" id="2.8.2.-" evidence="9"/>
<dbReference type="PANTHER" id="PTHR12137">
    <property type="entry name" value="CARBOHYDRATE SULFOTRANSFERASE"/>
    <property type="match status" value="1"/>
</dbReference>
<proteinExistence type="inferred from homology"/>
<accession>A0A6A4X4U4</accession>
<protein>
    <recommendedName>
        <fullName evidence="9">Carbohydrate sulfotransferase</fullName>
        <ecNumber evidence="9">2.8.2.-</ecNumber>
    </recommendedName>
</protein>
<dbReference type="GO" id="GO:0016051">
    <property type="term" value="P:carbohydrate biosynthetic process"/>
    <property type="evidence" value="ECO:0007669"/>
    <property type="project" value="InterPro"/>
</dbReference>
<dbReference type="InterPro" id="IPR005331">
    <property type="entry name" value="Sulfotransferase"/>
</dbReference>
<keyword evidence="9" id="KW-0735">Signal-anchor</keyword>
<evidence type="ECO:0000256" key="9">
    <source>
        <dbReference type="RuleBase" id="RU364020"/>
    </source>
</evidence>
<evidence type="ECO:0000256" key="4">
    <source>
        <dbReference type="ARBA" id="ARBA00022692"/>
    </source>
</evidence>
<evidence type="ECO:0000256" key="3">
    <source>
        <dbReference type="ARBA" id="ARBA00022679"/>
    </source>
</evidence>
<comment type="similarity">
    <text evidence="2 9">Belongs to the sulfotransferase 2 family.</text>
</comment>
<comment type="caution">
    <text evidence="10">The sequence shown here is derived from an EMBL/GenBank/DDBJ whole genome shotgun (WGS) entry which is preliminary data.</text>
</comment>
<dbReference type="OrthoDB" id="2019940at2759"/>
<keyword evidence="11" id="KW-1185">Reference proteome</keyword>
<keyword evidence="4" id="KW-0812">Transmembrane</keyword>
<reference evidence="10 11" key="1">
    <citation type="submission" date="2019-07" db="EMBL/GenBank/DDBJ databases">
        <title>Draft genome assembly of a fouling barnacle, Amphibalanus amphitrite (Darwin, 1854): The first reference genome for Thecostraca.</title>
        <authorList>
            <person name="Kim W."/>
        </authorList>
    </citation>
    <scope>NUCLEOTIDE SEQUENCE [LARGE SCALE GENOMIC DNA]</scope>
    <source>
        <strain evidence="10">SNU_AA5</strain>
        <tissue evidence="10">Soma without cirri and trophi</tissue>
    </source>
</reference>